<dbReference type="Gene3D" id="2.60.40.4190">
    <property type="match status" value="2"/>
</dbReference>
<dbReference type="NCBIfam" id="TIGR01567">
    <property type="entry name" value="S_layer_rel_Mac"/>
    <property type="match status" value="2"/>
</dbReference>
<evidence type="ECO:0000256" key="1">
    <source>
        <dbReference type="SAM" id="Phobius"/>
    </source>
</evidence>
<feature type="domain" description="S-layer family duplication" evidence="3">
    <location>
        <begin position="45"/>
        <end position="298"/>
    </location>
</feature>
<reference evidence="4 5" key="1">
    <citation type="submission" date="2016-10" db="EMBL/GenBank/DDBJ databases">
        <authorList>
            <person name="Varghese N."/>
            <person name="Submissions S."/>
        </authorList>
    </citation>
    <scope>NUCLEOTIDE SEQUENCE [LARGE SCALE GENOMIC DNA]</scope>
    <source>
        <strain evidence="4 5">PL 12/M</strain>
    </source>
</reference>
<dbReference type="Gene3D" id="2.60.40.1120">
    <property type="entry name" value="Carboxypeptidase-like, regulatory domain"/>
    <property type="match status" value="1"/>
</dbReference>
<name>A0A7Z7AXC0_9EURY</name>
<dbReference type="Pfam" id="PF07705">
    <property type="entry name" value="CARDB"/>
    <property type="match status" value="1"/>
</dbReference>
<evidence type="ECO:0000259" key="3">
    <source>
        <dbReference type="Pfam" id="PF07752"/>
    </source>
</evidence>
<dbReference type="AlphaFoldDB" id="A0A7Z7AXC0"/>
<dbReference type="Gene3D" id="2.60.40.10">
    <property type="entry name" value="Immunoglobulins"/>
    <property type="match status" value="1"/>
</dbReference>
<keyword evidence="5" id="KW-1185">Reference proteome</keyword>
<dbReference type="InterPro" id="IPR013783">
    <property type="entry name" value="Ig-like_fold"/>
</dbReference>
<sequence>MMKIKSKPDKKLVFKPMLLLIAVVVLTSTAMAASNSTGNRIWDADENLSLDYNWTALTYSGFYYDLDSGEGSETLTIKLDSNSDRSIGEGDLKYSTTPISTDFQHSDWGSYQVIGFMAERYFAGYTANTQYTSNSVSLISDGILAKVLRDDDEKVSLYSGSSLVLEEGYELNIEEVDVNGNSVLVSLKKDGTEVDTGIVSSDDDYVYEKELGTSDKVGIIAVHFNNIFQGTETNAVFVQGVFQVSEDYVEITSGDTFGKMQINTLSSDMITMENSDGITLGRGNTISIMGKLKFIVADSSTLRFGPELDMSEPGTYELRGTVAEGEGLKWTPLNFEGFYYNIDEGVGTESLEITSLSGRTISDGNLVYKSIPADVSFEHKDWGDFQVMGFMAEKYFAGYPNNKFTSDVSLLSNGKLSKVLIDDDSKTSLYSGSSLALDNGYKLDVVEVDVNGDSVMVSLTKDGDQVDTGIVSSNDDYVYEKELGSTDKIPVIVVHFNDIFQGTETNAVFIEGIFQISEDLVEISDNDMFGKMEVTSFASDQIILKNKDSVSLTRGNTIEIMGDVSFNVADSSDVRYYPFVKVSTLPSESLALEINSVLKQNEQIEIKVTSRGAAVSGATVMFAKEQVGDTATDGTITYTPKTAGTFTVTAEKEGFVSASEKVEVISPDDATKKLIIEVSPETVVQDDTITISVMTAIGGDAVKDVQVSYDNKFIGNTSTDGTLTYTVKETGMHKLTTSSTSYLDAELNLEVLALEAKFSYSNLQVSPILAKTGENVNVTVDVTNTGTAAGNKDVELMINGTTVDSQSVSLDAGQSTSLTFTVSENEAGTYEAQVGSSTATFNVEKSSIPGPGVLVSVMAFIAVAMLIRRKENK</sequence>
<evidence type="ECO:0000259" key="2">
    <source>
        <dbReference type="Pfam" id="PF07705"/>
    </source>
</evidence>
<accession>A0A7Z7AXC0</accession>
<gene>
    <name evidence="4" type="ORF">SAMN04488589_0154</name>
</gene>
<feature type="domain" description="S-layer family duplication" evidence="3">
    <location>
        <begin position="322"/>
        <end position="570"/>
    </location>
</feature>
<feature type="domain" description="CARDB" evidence="2">
    <location>
        <begin position="765"/>
        <end position="834"/>
    </location>
</feature>
<keyword evidence="1" id="KW-0472">Membrane</keyword>
<dbReference type="Gene3D" id="2.60.98.40">
    <property type="match status" value="2"/>
</dbReference>
<organism evidence="4 5">
    <name type="scientific">Methanolobus vulcani</name>
    <dbReference type="NCBI Taxonomy" id="38026"/>
    <lineage>
        <taxon>Archaea</taxon>
        <taxon>Methanobacteriati</taxon>
        <taxon>Methanobacteriota</taxon>
        <taxon>Stenosarchaea group</taxon>
        <taxon>Methanomicrobia</taxon>
        <taxon>Methanosarcinales</taxon>
        <taxon>Methanosarcinaceae</taxon>
        <taxon>Methanolobus</taxon>
    </lineage>
</organism>
<protein>
    <submittedName>
        <fullName evidence="4">S-layer family duplication domain-containing protein</fullName>
    </submittedName>
</protein>
<dbReference type="EMBL" id="FNCA01000001">
    <property type="protein sequence ID" value="SDF26153.1"/>
    <property type="molecule type" value="Genomic_DNA"/>
</dbReference>
<dbReference type="Pfam" id="PF07752">
    <property type="entry name" value="S-layer"/>
    <property type="match status" value="2"/>
</dbReference>
<dbReference type="InterPro" id="IPR011635">
    <property type="entry name" value="CARDB"/>
</dbReference>
<evidence type="ECO:0000313" key="5">
    <source>
        <dbReference type="Proteomes" id="UP000199259"/>
    </source>
</evidence>
<proteinExistence type="predicted"/>
<dbReference type="Proteomes" id="UP000199259">
    <property type="component" value="Unassembled WGS sequence"/>
</dbReference>
<dbReference type="RefSeq" id="WP_238380671.1">
    <property type="nucleotide sequence ID" value="NZ_FNCA01000001.1"/>
</dbReference>
<feature type="transmembrane region" description="Helical" evidence="1">
    <location>
        <begin position="848"/>
        <end position="867"/>
    </location>
</feature>
<keyword evidence="1" id="KW-0812">Transmembrane</keyword>
<evidence type="ECO:0000313" key="4">
    <source>
        <dbReference type="EMBL" id="SDF26153.1"/>
    </source>
</evidence>
<keyword evidence="1" id="KW-1133">Transmembrane helix</keyword>
<dbReference type="InterPro" id="IPR006457">
    <property type="entry name" value="S_layer-rel_Mac"/>
</dbReference>
<comment type="caution">
    <text evidence="4">The sequence shown here is derived from an EMBL/GenBank/DDBJ whole genome shotgun (WGS) entry which is preliminary data.</text>
</comment>